<dbReference type="InterPro" id="IPR052913">
    <property type="entry name" value="Glycopeptide_resist_protein"/>
</dbReference>
<accession>A0ABY1VM85</accession>
<feature type="compositionally biased region" description="Low complexity" evidence="1">
    <location>
        <begin position="32"/>
        <end position="61"/>
    </location>
</feature>
<organism evidence="3 4">
    <name type="scientific">Actinomyces bovis</name>
    <dbReference type="NCBI Taxonomy" id="1658"/>
    <lineage>
        <taxon>Bacteria</taxon>
        <taxon>Bacillati</taxon>
        <taxon>Actinomycetota</taxon>
        <taxon>Actinomycetes</taxon>
        <taxon>Actinomycetales</taxon>
        <taxon>Actinomycetaceae</taxon>
        <taxon>Actinomyces</taxon>
    </lineage>
</organism>
<feature type="compositionally biased region" description="Basic and acidic residues" evidence="1">
    <location>
        <begin position="90"/>
        <end position="102"/>
    </location>
</feature>
<feature type="region of interest" description="Disordered" evidence="1">
    <location>
        <begin position="320"/>
        <end position="344"/>
    </location>
</feature>
<keyword evidence="4" id="KW-1185">Reference proteome</keyword>
<protein>
    <submittedName>
        <fullName evidence="3">Uncharacterized vancomycin resistance protein</fullName>
    </submittedName>
</protein>
<dbReference type="RefSeq" id="WP_111836180.1">
    <property type="nucleotide sequence ID" value="NZ_UAPQ01000006.1"/>
</dbReference>
<sequence>MLDDADAPQGPELGSVGGAVRPPRRPLRPRPGRLATGSAASAGATPAAPRGPAATPAQTPPKSQDSEETVDRPMSRMERRRAARAAEAARAARREAAAKAEQQRAAQDTRALQEARAAERARAAKQAERRRAAERAKQAELARQAERALAAQEAEERRAAERARLAELARQADLAEQRRAAKAAKEAAAKEAAAAAARAAEAARKARATKAAQAAREAEAARAARFEREAEAARAAAVVSELAPATEPMGLHASAVVAKAAAPEPSAATEPSSGSEPTTTRNPFAAEAKPRPAFETADQPVISETLPLVKVPGLQESLEQDELAAKQAEASQRRRSRSAQRTAVKTPQGALALPRLGRRAKLWASLVLLILAVVWLLLAVMTSSTVSAQTRCSGVEIGGMSRTEAIAALEQAYAEKLAAPLTVSADGATAQLSGAAVKAKVDGERSTRGLTGFTLSPLTIAKRLIGGQQSTVVITADPEAVRAELSNHLEELSHGAVSAQVSLVDGKVQQTPAVAGIGVDVEAATTKLAAFWPVDATSAVTLPEGVTEPAVTDAEAQAFTSNVLEPLLAGPVTLTVAGTEAEGRASTRNHELSAAEITNLATVKEKAGALCVELEPTKLREEILQAFGSAIETQAAGTKWQIDGSEAGAPTAKPELVSAAPGKVVDGAEVSKAIVDGVSKSGASAATRTITLQLKDDAASATGDASTGAALGIKEIVGSSDTPFESDPQRDQNLRVGAAAVNGTLILPGQSYSMSQTIGEVTTAKGYTDAGVIIGAKHVNDIGGGLSQVTTTVFNAAFAAGMEDDEHTPHSQYMSRYPAGLEATLWTGQIDMRFTNSTPYGVLLQAWVGQGQVHVRAWSTRYYDVEVSTSDKFNVVRQGSTHSSGPDCVPNPEGQPGFDITVTRKRSLNGSALPTEVRTVHYEPNNSVSCG</sequence>
<keyword evidence="2" id="KW-0472">Membrane</keyword>
<dbReference type="EMBL" id="UAPQ01000006">
    <property type="protein sequence ID" value="SPT53221.1"/>
    <property type="molecule type" value="Genomic_DNA"/>
</dbReference>
<keyword evidence="2" id="KW-0812">Transmembrane</keyword>
<proteinExistence type="predicted"/>
<feature type="transmembrane region" description="Helical" evidence="2">
    <location>
        <begin position="362"/>
        <end position="381"/>
    </location>
</feature>
<gene>
    <name evidence="3" type="ORF">NCTC11535_00881</name>
</gene>
<feature type="region of interest" description="Disordered" evidence="1">
    <location>
        <begin position="261"/>
        <end position="299"/>
    </location>
</feature>
<dbReference type="Pfam" id="PF04294">
    <property type="entry name" value="VanW"/>
    <property type="match status" value="1"/>
</dbReference>
<feature type="compositionally biased region" description="Basic and acidic residues" evidence="1">
    <location>
        <begin position="111"/>
        <end position="146"/>
    </location>
</feature>
<dbReference type="InterPro" id="IPR007391">
    <property type="entry name" value="Vancomycin_resist_VanW"/>
</dbReference>
<evidence type="ECO:0000256" key="2">
    <source>
        <dbReference type="SAM" id="Phobius"/>
    </source>
</evidence>
<evidence type="ECO:0000313" key="4">
    <source>
        <dbReference type="Proteomes" id="UP000250006"/>
    </source>
</evidence>
<dbReference type="PANTHER" id="PTHR35788">
    <property type="entry name" value="EXPORTED PROTEIN-RELATED"/>
    <property type="match status" value="1"/>
</dbReference>
<dbReference type="PANTHER" id="PTHR35788:SF1">
    <property type="entry name" value="EXPORTED PROTEIN"/>
    <property type="match status" value="1"/>
</dbReference>
<name>A0ABY1VM85_9ACTO</name>
<feature type="compositionally biased region" description="Basic residues" evidence="1">
    <location>
        <begin position="22"/>
        <end position="31"/>
    </location>
</feature>
<feature type="region of interest" description="Disordered" evidence="1">
    <location>
        <begin position="1"/>
        <end position="160"/>
    </location>
</feature>
<evidence type="ECO:0000313" key="3">
    <source>
        <dbReference type="EMBL" id="SPT53221.1"/>
    </source>
</evidence>
<keyword evidence="2" id="KW-1133">Transmembrane helix</keyword>
<reference evidence="3 4" key="1">
    <citation type="submission" date="2018-06" db="EMBL/GenBank/DDBJ databases">
        <authorList>
            <consortium name="Pathogen Informatics"/>
            <person name="Doyle S."/>
        </authorList>
    </citation>
    <scope>NUCLEOTIDE SEQUENCE [LARGE SCALE GENOMIC DNA]</scope>
    <source>
        <strain evidence="3 4">NCTC11535</strain>
    </source>
</reference>
<comment type="caution">
    <text evidence="3">The sequence shown here is derived from an EMBL/GenBank/DDBJ whole genome shotgun (WGS) entry which is preliminary data.</text>
</comment>
<dbReference type="Proteomes" id="UP000250006">
    <property type="component" value="Unassembled WGS sequence"/>
</dbReference>
<evidence type="ECO:0000256" key="1">
    <source>
        <dbReference type="SAM" id="MobiDB-lite"/>
    </source>
</evidence>
<feature type="compositionally biased region" description="Low complexity" evidence="1">
    <location>
        <begin position="261"/>
        <end position="280"/>
    </location>
</feature>